<evidence type="ECO:0000256" key="1">
    <source>
        <dbReference type="ARBA" id="ARBA00005647"/>
    </source>
</evidence>
<keyword evidence="5" id="KW-0862">Zinc</keyword>
<keyword evidence="5" id="KW-0699">rRNA-binding</keyword>
<dbReference type="CDD" id="cd00472">
    <property type="entry name" value="Ribosomal_L24e_L24"/>
    <property type="match status" value="1"/>
</dbReference>
<evidence type="ECO:0000256" key="5">
    <source>
        <dbReference type="HAMAP-Rule" id="MF_00773"/>
    </source>
</evidence>
<dbReference type="Pfam" id="PF01246">
    <property type="entry name" value="Ribosomal_L24e"/>
    <property type="match status" value="1"/>
</dbReference>
<feature type="binding site" evidence="5">
    <location>
        <position position="9"/>
    </location>
    <ligand>
        <name>Zn(2+)</name>
        <dbReference type="ChEBI" id="CHEBI:29105"/>
    </ligand>
</feature>
<dbReference type="InterPro" id="IPR011017">
    <property type="entry name" value="TRASH_dom"/>
</dbReference>
<dbReference type="GO" id="GO:0003735">
    <property type="term" value="F:structural constituent of ribosome"/>
    <property type="evidence" value="ECO:0007669"/>
    <property type="project" value="InterPro"/>
</dbReference>
<dbReference type="Proteomes" id="UP000050320">
    <property type="component" value="Unassembled WGS sequence"/>
</dbReference>
<dbReference type="AlphaFoldDB" id="A0A0P9F4B2"/>
<evidence type="ECO:0000259" key="6">
    <source>
        <dbReference type="SMART" id="SM00746"/>
    </source>
</evidence>
<dbReference type="PATRIC" id="fig|507754.4.peg.431"/>
<evidence type="ECO:0000256" key="2">
    <source>
        <dbReference type="ARBA" id="ARBA00022771"/>
    </source>
</evidence>
<comment type="cofactor">
    <cofactor evidence="5">
        <name>Zn(2+)</name>
        <dbReference type="ChEBI" id="CHEBI:29105"/>
    </cofactor>
    <text evidence="5">Binds 1 zinc ion per subunit.</text>
</comment>
<keyword evidence="2 5" id="KW-0863">Zinc-finger</keyword>
<keyword evidence="4 5" id="KW-0687">Ribonucleoprotein</keyword>
<dbReference type="NCBIfam" id="NF034186">
    <property type="entry name" value="PRK14891.1-1"/>
    <property type="match status" value="1"/>
</dbReference>
<dbReference type="Gene3D" id="2.30.170.20">
    <property type="entry name" value="Ribosomal protein L24e"/>
    <property type="match status" value="1"/>
</dbReference>
<sequence>MENRKCTFCGADIEPAAGMIYVRKDGAILNFCSKKCKVNMIDLKRAARNTKWTNEYHRIKEMRKA</sequence>
<evidence type="ECO:0000256" key="4">
    <source>
        <dbReference type="ARBA" id="ARBA00023274"/>
    </source>
</evidence>
<feature type="binding site" evidence="5">
    <location>
        <position position="6"/>
    </location>
    <ligand>
        <name>Zn(2+)</name>
        <dbReference type="ChEBI" id="CHEBI:29105"/>
    </ligand>
</feature>
<evidence type="ECO:0000313" key="9">
    <source>
        <dbReference type="Proteomes" id="UP000050320"/>
    </source>
</evidence>
<name>A0A0P9F4B2_9ARCH</name>
<feature type="domain" description="TRASH" evidence="6">
    <location>
        <begin position="6"/>
        <end position="44"/>
    </location>
</feature>
<proteinExistence type="inferred from homology"/>
<dbReference type="EMBL" id="LKBG01000232">
    <property type="protein sequence ID" value="KQB34551.1"/>
    <property type="molecule type" value="Genomic_DNA"/>
</dbReference>
<dbReference type="InterPro" id="IPR038630">
    <property type="entry name" value="L24e/L24_sf"/>
</dbReference>
<evidence type="ECO:0000313" key="8">
    <source>
        <dbReference type="EMBL" id="KQB34551.1"/>
    </source>
</evidence>
<comment type="function">
    <text evidence="5">Binds to the 23S rRNA.</text>
</comment>
<dbReference type="GO" id="GO:0008270">
    <property type="term" value="F:zinc ion binding"/>
    <property type="evidence" value="ECO:0007669"/>
    <property type="project" value="UniProtKB-UniRule"/>
</dbReference>
<dbReference type="PROSITE" id="PS01073">
    <property type="entry name" value="RIBOSOMAL_L24E"/>
    <property type="match status" value="1"/>
</dbReference>
<dbReference type="OrthoDB" id="55506at2157"/>
<dbReference type="InterPro" id="IPR055345">
    <property type="entry name" value="Ribosomal_eL24-rel_arc"/>
</dbReference>
<dbReference type="GO" id="GO:0019843">
    <property type="term" value="F:rRNA binding"/>
    <property type="evidence" value="ECO:0007669"/>
    <property type="project" value="UniProtKB-UniRule"/>
</dbReference>
<dbReference type="InterPro" id="IPR000988">
    <property type="entry name" value="Ribosomal_eL24-rel_N"/>
</dbReference>
<dbReference type="GeneID" id="84222662"/>
<comment type="subunit">
    <text evidence="5">Part of the 50S ribosomal subunit. Forms a cluster with proteins L3 and L14.</text>
</comment>
<keyword evidence="5" id="KW-0694">RNA-binding</keyword>
<dbReference type="SMART" id="SM00746">
    <property type="entry name" value="TRASH"/>
    <property type="match status" value="1"/>
</dbReference>
<evidence type="ECO:0000313" key="7">
    <source>
        <dbReference type="EMBL" id="KPV46508.1"/>
    </source>
</evidence>
<comment type="similarity">
    <text evidence="1 5">Belongs to the eukaryotic ribosomal protein eL24 family.</text>
</comment>
<feature type="binding site" evidence="5">
    <location>
        <position position="32"/>
    </location>
    <ligand>
        <name>Zn(2+)</name>
        <dbReference type="ChEBI" id="CHEBI:29105"/>
    </ligand>
</feature>
<keyword evidence="5" id="KW-0479">Metal-binding</keyword>
<keyword evidence="3 5" id="KW-0689">Ribosomal protein</keyword>
<dbReference type="InterPro" id="IPR023442">
    <property type="entry name" value="Ribosomal_eL24_CS"/>
</dbReference>
<reference evidence="7 10" key="1">
    <citation type="submission" date="2015-09" db="EMBL/GenBank/DDBJ databases">
        <title>Draft genome sequence of Acidiplasma aeolicum DSM 18409.</title>
        <authorList>
            <person name="Hemp J."/>
        </authorList>
    </citation>
    <scope>NUCLEOTIDE SEQUENCE [LARGE SCALE GENOMIC DNA]</scope>
    <source>
        <strain evidence="7 10">V</strain>
    </source>
</reference>
<gene>
    <name evidence="5" type="primary">rpl24e</name>
    <name evidence="8" type="ORF">AOG54_04385</name>
    <name evidence="7" type="ORF">SE19_05235</name>
</gene>
<feature type="zinc finger region" description="C4-type" evidence="5">
    <location>
        <begin position="6"/>
        <end position="36"/>
    </location>
</feature>
<reference evidence="8 9" key="2">
    <citation type="submission" date="2015-09" db="EMBL/GenBank/DDBJ databases">
        <title>Heavy metals and arsenic resistance mechanisms in polyextremophilic archaea of the family Ferroplasmaceae.</title>
        <authorList>
            <person name="Bulaev A.G."/>
            <person name="Kanygina A.V."/>
        </authorList>
    </citation>
    <scope>NUCLEOTIDE SEQUENCE [LARGE SCALE GENOMIC DNA]</scope>
    <source>
        <strain evidence="8 9">VT</strain>
    </source>
</reference>
<dbReference type="GO" id="GO:0005840">
    <property type="term" value="C:ribosome"/>
    <property type="evidence" value="ECO:0007669"/>
    <property type="project" value="UniProtKB-KW"/>
</dbReference>
<evidence type="ECO:0000256" key="3">
    <source>
        <dbReference type="ARBA" id="ARBA00022980"/>
    </source>
</evidence>
<dbReference type="Proteomes" id="UP000050515">
    <property type="component" value="Unassembled WGS sequence"/>
</dbReference>
<feature type="binding site" evidence="5">
    <location>
        <position position="36"/>
    </location>
    <ligand>
        <name>Zn(2+)</name>
        <dbReference type="ChEBI" id="CHEBI:29105"/>
    </ligand>
</feature>
<organism evidence="7 10">
    <name type="scientific">Acidiplasma aeolicum</name>
    <dbReference type="NCBI Taxonomy" id="507754"/>
    <lineage>
        <taxon>Archaea</taxon>
        <taxon>Methanobacteriati</taxon>
        <taxon>Thermoplasmatota</taxon>
        <taxon>Thermoplasmata</taxon>
        <taxon>Thermoplasmatales</taxon>
        <taxon>Ferroplasmaceae</taxon>
        <taxon>Acidiplasma</taxon>
    </lineage>
</organism>
<dbReference type="RefSeq" id="WP_048101058.1">
    <property type="nucleotide sequence ID" value="NZ_JBBYJF010000029.1"/>
</dbReference>
<evidence type="ECO:0000313" key="10">
    <source>
        <dbReference type="Proteomes" id="UP000050515"/>
    </source>
</evidence>
<dbReference type="EMBL" id="LJCQ01000230">
    <property type="protein sequence ID" value="KPV46508.1"/>
    <property type="molecule type" value="Genomic_DNA"/>
</dbReference>
<dbReference type="SUPFAM" id="SSF57716">
    <property type="entry name" value="Glucocorticoid receptor-like (DNA-binding domain)"/>
    <property type="match status" value="1"/>
</dbReference>
<dbReference type="GO" id="GO:0006412">
    <property type="term" value="P:translation"/>
    <property type="evidence" value="ECO:0007669"/>
    <property type="project" value="UniProtKB-UniRule"/>
</dbReference>
<accession>A0A0P9F4B2</accession>
<keyword evidence="9" id="KW-1185">Reference proteome</keyword>
<comment type="caution">
    <text evidence="7">The sequence shown here is derived from an EMBL/GenBank/DDBJ whole genome shotgun (WGS) entry which is preliminary data.</text>
</comment>
<protein>
    <recommendedName>
        <fullName evidence="5">Large ribosomal subunit protein eL24</fullName>
    </recommendedName>
</protein>
<dbReference type="GO" id="GO:1990904">
    <property type="term" value="C:ribonucleoprotein complex"/>
    <property type="evidence" value="ECO:0007669"/>
    <property type="project" value="UniProtKB-KW"/>
</dbReference>
<dbReference type="HAMAP" id="MF_00773">
    <property type="entry name" value="Ribosomal_eL24"/>
    <property type="match status" value="1"/>
</dbReference>